<dbReference type="EMBL" id="KX883480">
    <property type="protein sequence ID" value="APG77017.1"/>
    <property type="molecule type" value="Genomic_RNA"/>
</dbReference>
<dbReference type="InterPro" id="IPR015954">
    <property type="entry name" value="Phage_RNA-type_capsid"/>
</dbReference>
<organism evidence="1">
    <name type="scientific">Beihai levi-like virus 25</name>
    <dbReference type="NCBI Taxonomy" id="1922411"/>
    <lineage>
        <taxon>Viruses</taxon>
        <taxon>Riboviria</taxon>
    </lineage>
</organism>
<reference evidence="1" key="1">
    <citation type="journal article" date="2016" name="Nature">
        <title>Redefining the invertebrate RNA virosphere.</title>
        <authorList>
            <person name="Shi M."/>
            <person name="Lin X.D."/>
            <person name="Tian J.H."/>
            <person name="Chen L.J."/>
            <person name="Chen X."/>
            <person name="Li C.X."/>
            <person name="Qin X.C."/>
            <person name="Li J."/>
            <person name="Cao J.P."/>
            <person name="Eden J.S."/>
            <person name="Buchmann J."/>
            <person name="Wang W."/>
            <person name="Xu J."/>
            <person name="Holmes E.C."/>
            <person name="Zhang Y.Z."/>
        </authorList>
    </citation>
    <scope>NUCLEOTIDE SEQUENCE</scope>
    <source>
        <strain evidence="1">BHSC163351</strain>
    </source>
</reference>
<dbReference type="GO" id="GO:0005198">
    <property type="term" value="F:structural molecule activity"/>
    <property type="evidence" value="ECO:0007669"/>
    <property type="project" value="InterPro"/>
</dbReference>
<proteinExistence type="predicted"/>
<evidence type="ECO:0008006" key="2">
    <source>
        <dbReference type="Google" id="ProtNLM"/>
    </source>
</evidence>
<dbReference type="Pfam" id="PF01819">
    <property type="entry name" value="Levi_coat"/>
    <property type="match status" value="1"/>
</dbReference>
<dbReference type="SUPFAM" id="SSF55405">
    <property type="entry name" value="RNA bacteriophage capsid protein"/>
    <property type="match status" value="1"/>
</dbReference>
<evidence type="ECO:0000313" key="1">
    <source>
        <dbReference type="EMBL" id="APG77017.1"/>
    </source>
</evidence>
<dbReference type="Gene3D" id="3.30.380.10">
    <property type="entry name" value="MS2 Viral Coat Protein"/>
    <property type="match status" value="1"/>
</dbReference>
<accession>A0A1L3KHT9</accession>
<sequence>MPQLQQLVLTDRADTPVSHTFTPVDIQQNVGTVSERTGSPVADPIYSISNRRSGDNYKVTIKMSVPVVQNETVNGISRPVVVRSAYVQATFTFSKDSTEEERNNVVGMFADSFGTGKTLVNDTLVKLEGVY</sequence>
<name>A0A1L3KHT9_9VIRU</name>
<dbReference type="GO" id="GO:0019028">
    <property type="term" value="C:viral capsid"/>
    <property type="evidence" value="ECO:0007669"/>
    <property type="project" value="InterPro"/>
</dbReference>
<dbReference type="InterPro" id="IPR002703">
    <property type="entry name" value="Levivir_coat"/>
</dbReference>
<protein>
    <recommendedName>
        <fullName evidence="2">Capsid protein</fullName>
    </recommendedName>
</protein>